<protein>
    <submittedName>
        <fullName evidence="2">Uncharacterized protein</fullName>
    </submittedName>
</protein>
<sequence length="277" mass="30134">MIVRLAGAIFRGILVAMLIMSPSLMLPNVGADGAQIVALIAICAAILTIFEYGSNYPCLFEFRDAPPFNRIRFFSLLLTVVLLSLIARGQQMPSSLSTFLAVAGHIVASSIDFPFSPVRLVILMLPEGTSDESLFMLRTSAGLAYLASLLSMAVFILAIRRRDWPLRGGQFNVWVNLPTFDPTANGDVVYRLRRDGRVNIALGFMLPFAMPAAVNAASSVFGSLSLEDPQTTIWAVAAWSFLPASLFMRGIAMSRVAAMISEKRQNTSDMESAFLVA</sequence>
<reference evidence="2" key="1">
    <citation type="submission" date="2013-03" db="EMBL/GenBank/DDBJ databases">
        <title>Genome Sequence of the Profundibacterium mesophilum strain KAUST100406-0324T from Red Sea, a novel genus in the family Rhodobacteraceae.</title>
        <authorList>
            <person name="Essack M."/>
            <person name="Alam I."/>
            <person name="Lafi F."/>
            <person name="Alawi W."/>
            <person name="Kamanu F."/>
            <person name="Al-Suwailem A."/>
            <person name="Lee O.O."/>
            <person name="Xu Y."/>
            <person name="Bajic V."/>
            <person name="Qian P.-Y."/>
            <person name="Archer J."/>
        </authorList>
    </citation>
    <scope>NUCLEOTIDE SEQUENCE</scope>
    <source>
        <strain evidence="2">KAUST100406-0324</strain>
    </source>
</reference>
<dbReference type="Proteomes" id="UP000698242">
    <property type="component" value="Unassembled WGS sequence"/>
</dbReference>
<evidence type="ECO:0000313" key="2">
    <source>
        <dbReference type="EMBL" id="KAF0677269.1"/>
    </source>
</evidence>
<feature type="transmembrane region" description="Helical" evidence="1">
    <location>
        <begin position="70"/>
        <end position="87"/>
    </location>
</feature>
<dbReference type="RefSeq" id="WP_159963781.1">
    <property type="nucleotide sequence ID" value="NZ_APKE01000005.1"/>
</dbReference>
<feature type="transmembrane region" description="Helical" evidence="1">
    <location>
        <begin position="200"/>
        <end position="221"/>
    </location>
</feature>
<dbReference type="EMBL" id="APKE01000005">
    <property type="protein sequence ID" value="KAF0677269.1"/>
    <property type="molecule type" value="Genomic_DNA"/>
</dbReference>
<keyword evidence="1" id="KW-1133">Transmembrane helix</keyword>
<feature type="transmembrane region" description="Helical" evidence="1">
    <location>
        <begin position="233"/>
        <end position="252"/>
    </location>
</feature>
<name>A0A921NV64_9RHOB</name>
<accession>A0A921NV64</accession>
<dbReference type="OrthoDB" id="7738422at2"/>
<comment type="caution">
    <text evidence="2">The sequence shown here is derived from an EMBL/GenBank/DDBJ whole genome shotgun (WGS) entry which is preliminary data.</text>
</comment>
<organism evidence="2 3">
    <name type="scientific">Profundibacterium mesophilum KAUST100406-0324</name>
    <dbReference type="NCBI Taxonomy" id="1037889"/>
    <lineage>
        <taxon>Bacteria</taxon>
        <taxon>Pseudomonadati</taxon>
        <taxon>Pseudomonadota</taxon>
        <taxon>Alphaproteobacteria</taxon>
        <taxon>Rhodobacterales</taxon>
        <taxon>Roseobacteraceae</taxon>
        <taxon>Profundibacterium</taxon>
    </lineage>
</organism>
<feature type="transmembrane region" description="Helical" evidence="1">
    <location>
        <begin position="142"/>
        <end position="159"/>
    </location>
</feature>
<keyword evidence="1" id="KW-0812">Transmembrane</keyword>
<feature type="transmembrane region" description="Helical" evidence="1">
    <location>
        <begin position="33"/>
        <end position="50"/>
    </location>
</feature>
<dbReference type="AlphaFoldDB" id="A0A921NV64"/>
<keyword evidence="3" id="KW-1185">Reference proteome</keyword>
<evidence type="ECO:0000313" key="3">
    <source>
        <dbReference type="Proteomes" id="UP000698242"/>
    </source>
</evidence>
<keyword evidence="1" id="KW-0472">Membrane</keyword>
<proteinExistence type="predicted"/>
<feature type="transmembrane region" description="Helical" evidence="1">
    <location>
        <begin position="6"/>
        <end position="26"/>
    </location>
</feature>
<evidence type="ECO:0000256" key="1">
    <source>
        <dbReference type="SAM" id="Phobius"/>
    </source>
</evidence>
<gene>
    <name evidence="2" type="ORF">PMES_00316</name>
</gene>